<sequence>MSVENFIIYVYCLVDYFYQKEITTPLRTHGRAPKLTDPEVITMEIVGEWSGHHTDKGILEYFKGYWLPLFPNLPARSQFVRQASNQLKVK</sequence>
<proteinExistence type="predicted"/>
<dbReference type="AlphaFoldDB" id="A0A3A6TPC2"/>
<dbReference type="OrthoDB" id="6199069at2"/>
<accession>A0A3A6TPC2</accession>
<dbReference type="EMBL" id="QYYH01000224">
    <property type="protein sequence ID" value="RJY02242.1"/>
    <property type="molecule type" value="Genomic_DNA"/>
</dbReference>
<evidence type="ECO:0000313" key="1">
    <source>
        <dbReference type="EMBL" id="RJY02242.1"/>
    </source>
</evidence>
<evidence type="ECO:0008006" key="3">
    <source>
        <dbReference type="Google" id="ProtNLM"/>
    </source>
</evidence>
<gene>
    <name evidence="1" type="ORF">D5R81_19410</name>
</gene>
<name>A0A3A6TPC2_9GAMM</name>
<keyword evidence="2" id="KW-1185">Reference proteome</keyword>
<dbReference type="RefSeq" id="WP_121855221.1">
    <property type="nucleotide sequence ID" value="NZ_CP037952.1"/>
</dbReference>
<dbReference type="Proteomes" id="UP000273022">
    <property type="component" value="Unassembled WGS sequence"/>
</dbReference>
<protein>
    <recommendedName>
        <fullName evidence="3">IS982 family transposase</fullName>
    </recommendedName>
</protein>
<comment type="caution">
    <text evidence="1">The sequence shown here is derived from an EMBL/GenBank/DDBJ whole genome shotgun (WGS) entry which is preliminary data.</text>
</comment>
<reference evidence="1 2" key="1">
    <citation type="submission" date="2018-09" db="EMBL/GenBank/DDBJ databases">
        <title>Phylogeny of the Shewanellaceae, and recommendation for two new genera, Pseudoshewanella and Parashewanella.</title>
        <authorList>
            <person name="Wang G."/>
        </authorList>
    </citation>
    <scope>NUCLEOTIDE SEQUENCE [LARGE SCALE GENOMIC DNA]</scope>
    <source>
        <strain evidence="1 2">KCTC 22492</strain>
    </source>
</reference>
<evidence type="ECO:0000313" key="2">
    <source>
        <dbReference type="Proteomes" id="UP000273022"/>
    </source>
</evidence>
<organism evidence="1 2">
    <name type="scientific">Parashewanella spongiae</name>
    <dbReference type="NCBI Taxonomy" id="342950"/>
    <lineage>
        <taxon>Bacteria</taxon>
        <taxon>Pseudomonadati</taxon>
        <taxon>Pseudomonadota</taxon>
        <taxon>Gammaproteobacteria</taxon>
        <taxon>Alteromonadales</taxon>
        <taxon>Shewanellaceae</taxon>
        <taxon>Parashewanella</taxon>
    </lineage>
</organism>